<evidence type="ECO:0000256" key="2">
    <source>
        <dbReference type="ARBA" id="ARBA00023136"/>
    </source>
</evidence>
<reference evidence="7" key="1">
    <citation type="journal article" date="2019" name="Int. J. Syst. Evol. Microbiol.">
        <title>The Global Catalogue of Microorganisms (GCM) 10K type strain sequencing project: providing services to taxonomists for standard genome sequencing and annotation.</title>
        <authorList>
            <consortium name="The Broad Institute Genomics Platform"/>
            <consortium name="The Broad Institute Genome Sequencing Center for Infectious Disease"/>
            <person name="Wu L."/>
            <person name="Ma J."/>
        </authorList>
    </citation>
    <scope>NUCLEOTIDE SEQUENCE [LARGE SCALE GENOMIC DNA]</scope>
    <source>
        <strain evidence="7">KCTC 42211</strain>
    </source>
</reference>
<name>A0ABV7UWT2_9GAMM</name>
<evidence type="ECO:0000256" key="1">
    <source>
        <dbReference type="ARBA" id="ARBA00022729"/>
    </source>
</evidence>
<comment type="function">
    <text evidence="4">Part of the outer membrane protein assembly complex, which is involved in assembly and insertion of beta-barrel proteins into the outer membrane.</text>
</comment>
<dbReference type="EMBL" id="JBHRYF010000009">
    <property type="protein sequence ID" value="MFC3660897.1"/>
    <property type="molecule type" value="Genomic_DNA"/>
</dbReference>
<comment type="caution">
    <text evidence="6">The sequence shown here is derived from an EMBL/GenBank/DDBJ whole genome shotgun (WGS) entry which is preliminary data.</text>
</comment>
<dbReference type="RefSeq" id="WP_386711294.1">
    <property type="nucleotide sequence ID" value="NZ_JBHRYF010000009.1"/>
</dbReference>
<evidence type="ECO:0000256" key="4">
    <source>
        <dbReference type="HAMAP-Rule" id="MF_00925"/>
    </source>
</evidence>
<keyword evidence="1 4" id="KW-0732">Signal</keyword>
<protein>
    <recommendedName>
        <fullName evidence="4">Outer membrane protein assembly factor BamE</fullName>
    </recommendedName>
</protein>
<proteinExistence type="inferred from homology"/>
<dbReference type="Proteomes" id="UP001595724">
    <property type="component" value="Unassembled WGS sequence"/>
</dbReference>
<keyword evidence="2 4" id="KW-0472">Membrane</keyword>
<dbReference type="PROSITE" id="PS51257">
    <property type="entry name" value="PROKAR_LIPOPROTEIN"/>
    <property type="match status" value="1"/>
</dbReference>
<feature type="domain" description="Outer membrane protein assembly factor BamE" evidence="5">
    <location>
        <begin position="28"/>
        <end position="97"/>
    </location>
</feature>
<evidence type="ECO:0000313" key="6">
    <source>
        <dbReference type="EMBL" id="MFC3660897.1"/>
    </source>
</evidence>
<evidence type="ECO:0000259" key="5">
    <source>
        <dbReference type="Pfam" id="PF04355"/>
    </source>
</evidence>
<sequence length="129" mass="14523">MRKLLILAVAALLVSGCGIVYRQPIYQGNLLEKSAVDQLQPGMSKQQVLGLLGSPSIADPFHHQRWDYTSTQRTGRAGATERKNLVLHFENDTLARWDGDYFPEQDEQLSKDLRKAFGPNLAKDKKKGR</sequence>
<keyword evidence="4" id="KW-0449">Lipoprotein</keyword>
<comment type="subcellular location">
    <subcellularLocation>
        <location evidence="4">Cell outer membrane</location>
        <topology evidence="4">Lipid-anchor</topology>
    </subcellularLocation>
</comment>
<dbReference type="Gene3D" id="3.30.1450.10">
    <property type="match status" value="1"/>
</dbReference>
<dbReference type="InterPro" id="IPR007450">
    <property type="entry name" value="BamE_dom"/>
</dbReference>
<keyword evidence="3 4" id="KW-0998">Cell outer membrane</keyword>
<evidence type="ECO:0000313" key="7">
    <source>
        <dbReference type="Proteomes" id="UP001595724"/>
    </source>
</evidence>
<dbReference type="InterPro" id="IPR026592">
    <property type="entry name" value="BamE"/>
</dbReference>
<keyword evidence="7" id="KW-1185">Reference proteome</keyword>
<dbReference type="PANTHER" id="PTHR37482:SF1">
    <property type="entry name" value="OUTER MEMBRANE PROTEIN ASSEMBLY FACTOR BAME"/>
    <property type="match status" value="1"/>
</dbReference>
<dbReference type="InterPro" id="IPR037873">
    <property type="entry name" value="BamE-like"/>
</dbReference>
<comment type="similarity">
    <text evidence="4">Belongs to the BamE family.</text>
</comment>
<accession>A0ABV7UWT2</accession>
<gene>
    <name evidence="4" type="primary">bamE</name>
    <name evidence="6" type="ORF">ACFOM9_12525</name>
</gene>
<evidence type="ECO:0000256" key="3">
    <source>
        <dbReference type="ARBA" id="ARBA00023237"/>
    </source>
</evidence>
<organism evidence="6 7">
    <name type="scientific">Luteimonas notoginsengisoli</name>
    <dbReference type="NCBI Taxonomy" id="1578200"/>
    <lineage>
        <taxon>Bacteria</taxon>
        <taxon>Pseudomonadati</taxon>
        <taxon>Pseudomonadota</taxon>
        <taxon>Gammaproteobacteria</taxon>
        <taxon>Lysobacterales</taxon>
        <taxon>Lysobacteraceae</taxon>
        <taxon>Luteimonas</taxon>
    </lineage>
</organism>
<keyword evidence="4" id="KW-0564">Palmitate</keyword>
<comment type="subunit">
    <text evidence="4">Part of the Bam complex.</text>
</comment>
<dbReference type="HAMAP" id="MF_00925">
    <property type="entry name" value="OM_assembly_BamE"/>
    <property type="match status" value="1"/>
</dbReference>
<dbReference type="PANTHER" id="PTHR37482">
    <property type="entry name" value="OUTER MEMBRANE PROTEIN ASSEMBLY FACTOR BAME"/>
    <property type="match status" value="1"/>
</dbReference>
<dbReference type="Pfam" id="PF04355">
    <property type="entry name" value="BamE"/>
    <property type="match status" value="1"/>
</dbReference>